<evidence type="ECO:0000313" key="7">
    <source>
        <dbReference type="EMBL" id="KKY23923.1"/>
    </source>
</evidence>
<reference evidence="7 8" key="1">
    <citation type="submission" date="2015-05" db="EMBL/GenBank/DDBJ databases">
        <title>Distinctive expansion of gene families associated with plant cell wall degradation and secondary metabolism in the genomes of grapevine trunk pathogens.</title>
        <authorList>
            <person name="Lawrence D.P."/>
            <person name="Travadon R."/>
            <person name="Rolshausen P.E."/>
            <person name="Baumgartner K."/>
        </authorList>
    </citation>
    <scope>NUCLEOTIDE SEQUENCE [LARGE SCALE GENOMIC DNA]</scope>
    <source>
        <strain evidence="7">UCRPC4</strain>
    </source>
</reference>
<comment type="caution">
    <text evidence="7">The sequence shown here is derived from an EMBL/GenBank/DDBJ whole genome shotgun (WGS) entry which is preliminary data.</text>
</comment>
<evidence type="ECO:0000256" key="5">
    <source>
        <dbReference type="SAM" id="MobiDB-lite"/>
    </source>
</evidence>
<accession>A0A0G2GKA4</accession>
<keyword evidence="4 6" id="KW-0472">Membrane</keyword>
<proteinExistence type="predicted"/>
<evidence type="ECO:0000313" key="8">
    <source>
        <dbReference type="Proteomes" id="UP000053317"/>
    </source>
</evidence>
<dbReference type="InterPro" id="IPR036259">
    <property type="entry name" value="MFS_trans_sf"/>
</dbReference>
<feature type="transmembrane region" description="Helical" evidence="6">
    <location>
        <begin position="68"/>
        <end position="87"/>
    </location>
</feature>
<reference evidence="7 8" key="2">
    <citation type="submission" date="2015-05" db="EMBL/GenBank/DDBJ databases">
        <authorList>
            <person name="Morales-Cruz A."/>
            <person name="Amrine K.C."/>
            <person name="Cantu D."/>
        </authorList>
    </citation>
    <scope>NUCLEOTIDE SEQUENCE [LARGE SCALE GENOMIC DNA]</scope>
    <source>
        <strain evidence="7">UCRPC4</strain>
    </source>
</reference>
<keyword evidence="3 6" id="KW-1133">Transmembrane helix</keyword>
<protein>
    <submittedName>
        <fullName evidence="7">Putative mfs multidrug</fullName>
    </submittedName>
</protein>
<feature type="transmembrane region" description="Helical" evidence="6">
    <location>
        <begin position="477"/>
        <end position="497"/>
    </location>
</feature>
<dbReference type="EMBL" id="LCWF01000064">
    <property type="protein sequence ID" value="KKY23923.1"/>
    <property type="molecule type" value="Genomic_DNA"/>
</dbReference>
<comment type="subcellular location">
    <subcellularLocation>
        <location evidence="1">Membrane</location>
        <topology evidence="1">Multi-pass membrane protein</topology>
    </subcellularLocation>
</comment>
<dbReference type="Proteomes" id="UP000053317">
    <property type="component" value="Unassembled WGS sequence"/>
</dbReference>
<dbReference type="GO" id="GO:0005886">
    <property type="term" value="C:plasma membrane"/>
    <property type="evidence" value="ECO:0007669"/>
    <property type="project" value="TreeGrafter"/>
</dbReference>
<keyword evidence="2 6" id="KW-0812">Transmembrane</keyword>
<evidence type="ECO:0000256" key="1">
    <source>
        <dbReference type="ARBA" id="ARBA00004141"/>
    </source>
</evidence>
<dbReference type="Gene3D" id="1.20.1250.20">
    <property type="entry name" value="MFS general substrate transporter like domains"/>
    <property type="match status" value="1"/>
</dbReference>
<feature type="region of interest" description="Disordered" evidence="5">
    <location>
        <begin position="516"/>
        <end position="541"/>
    </location>
</feature>
<evidence type="ECO:0000256" key="3">
    <source>
        <dbReference type="ARBA" id="ARBA00022989"/>
    </source>
</evidence>
<organism evidence="7 8">
    <name type="scientific">Phaeomoniella chlamydospora</name>
    <name type="common">Phaeoacremonium chlamydosporum</name>
    <dbReference type="NCBI Taxonomy" id="158046"/>
    <lineage>
        <taxon>Eukaryota</taxon>
        <taxon>Fungi</taxon>
        <taxon>Dikarya</taxon>
        <taxon>Ascomycota</taxon>
        <taxon>Pezizomycotina</taxon>
        <taxon>Eurotiomycetes</taxon>
        <taxon>Chaetothyriomycetidae</taxon>
        <taxon>Phaeomoniellales</taxon>
        <taxon>Phaeomoniellaceae</taxon>
        <taxon>Phaeomoniella</taxon>
    </lineage>
</organism>
<feature type="transmembrane region" description="Helical" evidence="6">
    <location>
        <begin position="221"/>
        <end position="242"/>
    </location>
</feature>
<evidence type="ECO:0000256" key="2">
    <source>
        <dbReference type="ARBA" id="ARBA00022692"/>
    </source>
</evidence>
<dbReference type="FunFam" id="1.20.1250.20:FF:000088">
    <property type="entry name" value="MFS multidrug transporter, putative"/>
    <property type="match status" value="1"/>
</dbReference>
<feature type="transmembrane region" description="Helical" evidence="6">
    <location>
        <begin position="377"/>
        <end position="396"/>
    </location>
</feature>
<name>A0A0G2GKA4_PHACM</name>
<dbReference type="Pfam" id="PF07690">
    <property type="entry name" value="MFS_1"/>
    <property type="match status" value="1"/>
</dbReference>
<dbReference type="PANTHER" id="PTHR23502">
    <property type="entry name" value="MAJOR FACILITATOR SUPERFAMILY"/>
    <property type="match status" value="1"/>
</dbReference>
<feature type="transmembrane region" description="Helical" evidence="6">
    <location>
        <begin position="157"/>
        <end position="181"/>
    </location>
</feature>
<dbReference type="OrthoDB" id="5376138at2759"/>
<dbReference type="GO" id="GO:0022857">
    <property type="term" value="F:transmembrane transporter activity"/>
    <property type="evidence" value="ECO:0007669"/>
    <property type="project" value="InterPro"/>
</dbReference>
<dbReference type="SUPFAM" id="SSF103473">
    <property type="entry name" value="MFS general substrate transporter"/>
    <property type="match status" value="1"/>
</dbReference>
<feature type="compositionally biased region" description="Basic and acidic residues" evidence="5">
    <location>
        <begin position="1"/>
        <end position="13"/>
    </location>
</feature>
<gene>
    <name evidence="7" type="ORF">UCRPC4_g02736</name>
</gene>
<dbReference type="InterPro" id="IPR011701">
    <property type="entry name" value="MFS"/>
</dbReference>
<sequence>MAFQEELHKKDSPDNGAHTQVEDVANTVGERIDHDPTTAERLTGGKRELKESDEYDKLGYSFPTWKKWMILTIMFLIQISINLNASLYANGVKHISKKFGVSEQAARVPQLTFLCAYAFGCELWAPWSEELGRWPTQQLSLLLVNIWQIPCALAPNFATLVICRLLGGLSTAGGSVTLGVLADMWEPDDQEYAIAFLVLSSVGGSVIGAVIGGFVEEQRTLPWIFWTQLIAGGAVQLIHLIMVPETRSTILLDRIAKKRRKEGEDVWGPNEVRGNKLSMKEIFTIWSRPFYMLVTEPIVAWLSAVSGFSDALIFTFLQGFQPVYKQWGFDTVGISLAFVPLLIGYVLAYLSFLPSIHMFRQRRRKYGSKSVEPEARLWWLLYVIPLEPIGLIGFAWTSLGPPRVSHWIAPMIFSTLVGIANYSIYQSSIDYTVAAYGVYAASATGGNDFARDFLAGIAALYSTPMYSNIGKKYPLEYASTILAIFAVFVTTPIYYFYRDGPEIRKRSKFAAEIAEAREKEGRGGRPKAAGEKPTLPGHEKV</sequence>
<evidence type="ECO:0000256" key="6">
    <source>
        <dbReference type="SAM" id="Phobius"/>
    </source>
</evidence>
<keyword evidence="8" id="KW-1185">Reference proteome</keyword>
<dbReference type="PANTHER" id="PTHR23502:SF3">
    <property type="entry name" value="MAJOR FACILITATOR SUPERFAMILY (MFS) PROFILE DOMAIN-CONTAINING PROTEIN-RELATED"/>
    <property type="match status" value="1"/>
</dbReference>
<feature type="region of interest" description="Disordered" evidence="5">
    <location>
        <begin position="1"/>
        <end position="38"/>
    </location>
</feature>
<dbReference type="AlphaFoldDB" id="A0A0G2GKA4"/>
<evidence type="ECO:0000256" key="4">
    <source>
        <dbReference type="ARBA" id="ARBA00023136"/>
    </source>
</evidence>
<feature type="transmembrane region" description="Helical" evidence="6">
    <location>
        <begin position="193"/>
        <end position="215"/>
    </location>
</feature>
<feature type="transmembrane region" description="Helical" evidence="6">
    <location>
        <begin position="332"/>
        <end position="356"/>
    </location>
</feature>